<feature type="transmembrane region" description="Helical" evidence="7">
    <location>
        <begin position="296"/>
        <end position="316"/>
    </location>
</feature>
<protein>
    <recommendedName>
        <fullName evidence="8">HAMP domain-containing protein</fullName>
    </recommendedName>
</protein>
<reference evidence="9 10" key="1">
    <citation type="submission" date="2016-05" db="EMBL/GenBank/DDBJ databases">
        <title>Paenibacillus sp. 1ZS3-15 nov., isolated from the rhizosphere soil.</title>
        <authorList>
            <person name="Zhang X.X."/>
            <person name="Zhang J."/>
        </authorList>
    </citation>
    <scope>NUCLEOTIDE SEQUENCE [LARGE SCALE GENOMIC DNA]</scope>
    <source>
        <strain evidence="9 10">1ZS3-15</strain>
    </source>
</reference>
<evidence type="ECO:0000256" key="1">
    <source>
        <dbReference type="ARBA" id="ARBA00004651"/>
    </source>
</evidence>
<dbReference type="Pfam" id="PF00672">
    <property type="entry name" value="HAMP"/>
    <property type="match status" value="1"/>
</dbReference>
<dbReference type="InterPro" id="IPR003660">
    <property type="entry name" value="HAMP_dom"/>
</dbReference>
<evidence type="ECO:0000259" key="8">
    <source>
        <dbReference type="PROSITE" id="PS50885"/>
    </source>
</evidence>
<dbReference type="InterPro" id="IPR036890">
    <property type="entry name" value="HATPase_C_sf"/>
</dbReference>
<dbReference type="AlphaFoldDB" id="A0A198AA06"/>
<keyword evidence="6 7" id="KW-0472">Membrane</keyword>
<dbReference type="GO" id="GO:0000155">
    <property type="term" value="F:phosphorelay sensor kinase activity"/>
    <property type="evidence" value="ECO:0007669"/>
    <property type="project" value="InterPro"/>
</dbReference>
<accession>A0A198AA06</accession>
<gene>
    <name evidence="9" type="ORF">A8708_28170</name>
</gene>
<comment type="subcellular location">
    <subcellularLocation>
        <location evidence="1">Cell membrane</location>
        <topology evidence="1">Multi-pass membrane protein</topology>
    </subcellularLocation>
</comment>
<name>A0A198AA06_9BACL</name>
<evidence type="ECO:0000313" key="9">
    <source>
        <dbReference type="EMBL" id="OAS17896.1"/>
    </source>
</evidence>
<dbReference type="Proteomes" id="UP000078454">
    <property type="component" value="Unassembled WGS sequence"/>
</dbReference>
<keyword evidence="4" id="KW-0808">Transferase</keyword>
<evidence type="ECO:0000256" key="4">
    <source>
        <dbReference type="ARBA" id="ARBA00022679"/>
    </source>
</evidence>
<evidence type="ECO:0000256" key="5">
    <source>
        <dbReference type="ARBA" id="ARBA00022777"/>
    </source>
</evidence>
<feature type="domain" description="HAMP" evidence="8">
    <location>
        <begin position="317"/>
        <end position="369"/>
    </location>
</feature>
<dbReference type="OrthoDB" id="2062925at2"/>
<dbReference type="RefSeq" id="WP_068664925.1">
    <property type="nucleotide sequence ID" value="NZ_LYPB01000069.1"/>
</dbReference>
<evidence type="ECO:0000256" key="2">
    <source>
        <dbReference type="ARBA" id="ARBA00022475"/>
    </source>
</evidence>
<comment type="caution">
    <text evidence="9">The sequence shown here is derived from an EMBL/GenBank/DDBJ whole genome shotgun (WGS) entry which is preliminary data.</text>
</comment>
<dbReference type="Gene3D" id="6.10.340.10">
    <property type="match status" value="1"/>
</dbReference>
<dbReference type="InterPro" id="IPR010559">
    <property type="entry name" value="Sig_transdc_His_kin_internal"/>
</dbReference>
<dbReference type="PROSITE" id="PS50885">
    <property type="entry name" value="HAMP"/>
    <property type="match status" value="1"/>
</dbReference>
<evidence type="ECO:0000256" key="7">
    <source>
        <dbReference type="SAM" id="Phobius"/>
    </source>
</evidence>
<dbReference type="Gene3D" id="3.30.565.10">
    <property type="entry name" value="Histidine kinase-like ATPase, C-terminal domain"/>
    <property type="match status" value="1"/>
</dbReference>
<keyword evidence="10" id="KW-1185">Reference proteome</keyword>
<dbReference type="EMBL" id="LYPB01000069">
    <property type="protein sequence ID" value="OAS17896.1"/>
    <property type="molecule type" value="Genomic_DNA"/>
</dbReference>
<evidence type="ECO:0000256" key="6">
    <source>
        <dbReference type="ARBA" id="ARBA00023136"/>
    </source>
</evidence>
<keyword evidence="7" id="KW-1133">Transmembrane helix</keyword>
<organism evidence="9 10">
    <name type="scientific">Paenibacillus oryzisoli</name>
    <dbReference type="NCBI Taxonomy" id="1850517"/>
    <lineage>
        <taxon>Bacteria</taxon>
        <taxon>Bacillati</taxon>
        <taxon>Bacillota</taxon>
        <taxon>Bacilli</taxon>
        <taxon>Bacillales</taxon>
        <taxon>Paenibacillaceae</taxon>
        <taxon>Paenibacillus</taxon>
    </lineage>
</organism>
<proteinExistence type="predicted"/>
<dbReference type="PANTHER" id="PTHR34220">
    <property type="entry name" value="SENSOR HISTIDINE KINASE YPDA"/>
    <property type="match status" value="1"/>
</dbReference>
<dbReference type="InterPro" id="IPR050640">
    <property type="entry name" value="Bact_2-comp_sensor_kinase"/>
</dbReference>
<evidence type="ECO:0000256" key="3">
    <source>
        <dbReference type="ARBA" id="ARBA00022553"/>
    </source>
</evidence>
<dbReference type="STRING" id="1850517.A8708_28170"/>
<dbReference type="Pfam" id="PF06580">
    <property type="entry name" value="His_kinase"/>
    <property type="match status" value="1"/>
</dbReference>
<keyword evidence="7" id="KW-0812">Transmembrane</keyword>
<dbReference type="SUPFAM" id="SSF158472">
    <property type="entry name" value="HAMP domain-like"/>
    <property type="match status" value="1"/>
</dbReference>
<dbReference type="Pfam" id="PF02518">
    <property type="entry name" value="HATPase_c"/>
    <property type="match status" value="1"/>
</dbReference>
<keyword evidence="2" id="KW-1003">Cell membrane</keyword>
<sequence length="591" mass="68693">MMHLNWQNWWFSIFTKLLALFFIMILPVYAMAIHSNESGSHLVSNEISSSLQAQISFYHNSLNKEIDRMIQLQRQYVVDDDLLNLSVIGEGLPDYDRSLMMRQLQLKLNLIKSSGIYATVAKAYIPSLQRIISTDDLTTALPSGQIEQLKRERELFTNGTPIYYKDDKLFIREFYPTKAVTTERDPVFVLETEISVNELRNFLLQISSFKKSGSALVSDAWRISSDENNEAMTPIIERVQSQVAKQLVNGRWIENIRVNNQNYITAFEYASDSNTTLLVFVPESDILGPLEKYKKFILLMSIATIVLIVLVSYWIYQVIHKPLSKMVRAFRNMESGNLNLVLHHKSRDEFNYLYRQFNRMTDRLRTLIYEVYEKQLQKQQAELNQLQSQIKPHFLYNSLYLLYRITKDEDYENSLRLTKYLGDYFRYITKVAGEDVPLSEEWHHVRMYMEIQNVRFSNRLKVSIAELPEDKHNLLVPRLILQPLVENAYNYGLEHTLANGELTITVEAGEKFLKILIEDNGIGMSEEDIKLWNHRFTNPPGNIDVSGIMNVHRRLQLKFGDESGIQVRSRSGGGLCVILTIRIEKEAGNPC</sequence>
<evidence type="ECO:0000313" key="10">
    <source>
        <dbReference type="Proteomes" id="UP000078454"/>
    </source>
</evidence>
<dbReference type="PANTHER" id="PTHR34220:SF7">
    <property type="entry name" value="SENSOR HISTIDINE KINASE YPDA"/>
    <property type="match status" value="1"/>
</dbReference>
<keyword evidence="3" id="KW-0597">Phosphoprotein</keyword>
<dbReference type="GO" id="GO:0005886">
    <property type="term" value="C:plasma membrane"/>
    <property type="evidence" value="ECO:0007669"/>
    <property type="project" value="UniProtKB-SubCell"/>
</dbReference>
<keyword evidence="5" id="KW-0418">Kinase</keyword>
<dbReference type="SMART" id="SM00304">
    <property type="entry name" value="HAMP"/>
    <property type="match status" value="1"/>
</dbReference>
<dbReference type="SUPFAM" id="SSF55874">
    <property type="entry name" value="ATPase domain of HSP90 chaperone/DNA topoisomerase II/histidine kinase"/>
    <property type="match status" value="1"/>
</dbReference>
<dbReference type="CDD" id="cd06225">
    <property type="entry name" value="HAMP"/>
    <property type="match status" value="1"/>
</dbReference>
<dbReference type="InterPro" id="IPR003594">
    <property type="entry name" value="HATPase_dom"/>
</dbReference>